<feature type="non-terminal residue" evidence="2">
    <location>
        <position position="271"/>
    </location>
</feature>
<reference evidence="2 3" key="1">
    <citation type="journal article" date="2019" name="Gigascience">
        <title>Whole-genome sequence of the oriental lung fluke Paragonimus westermani.</title>
        <authorList>
            <person name="Oey H."/>
            <person name="Zakrzewski M."/>
            <person name="Narain K."/>
            <person name="Devi K.R."/>
            <person name="Agatsuma T."/>
            <person name="Nawaratna S."/>
            <person name="Gobert G.N."/>
            <person name="Jones M.K."/>
            <person name="Ragan M.A."/>
            <person name="McManus D.P."/>
            <person name="Krause L."/>
        </authorList>
    </citation>
    <scope>NUCLEOTIDE SEQUENCE [LARGE SCALE GENOMIC DNA]</scope>
    <source>
        <strain evidence="2 3">IND2009</strain>
    </source>
</reference>
<accession>A0A5J4N7R1</accession>
<gene>
    <name evidence="2" type="ORF">DEA37_0007031</name>
</gene>
<keyword evidence="3" id="KW-1185">Reference proteome</keyword>
<dbReference type="EMBL" id="QNGE01006143">
    <property type="protein sequence ID" value="KAA3671591.1"/>
    <property type="molecule type" value="Genomic_DNA"/>
</dbReference>
<comment type="caution">
    <text evidence="2">The sequence shown here is derived from an EMBL/GenBank/DDBJ whole genome shotgun (WGS) entry which is preliminary data.</text>
</comment>
<dbReference type="Proteomes" id="UP000324629">
    <property type="component" value="Unassembled WGS sequence"/>
</dbReference>
<evidence type="ECO:0000313" key="3">
    <source>
        <dbReference type="Proteomes" id="UP000324629"/>
    </source>
</evidence>
<evidence type="ECO:0000313" key="2">
    <source>
        <dbReference type="EMBL" id="KAA3671591.1"/>
    </source>
</evidence>
<organism evidence="2 3">
    <name type="scientific">Paragonimus westermani</name>
    <dbReference type="NCBI Taxonomy" id="34504"/>
    <lineage>
        <taxon>Eukaryota</taxon>
        <taxon>Metazoa</taxon>
        <taxon>Spiralia</taxon>
        <taxon>Lophotrochozoa</taxon>
        <taxon>Platyhelminthes</taxon>
        <taxon>Trematoda</taxon>
        <taxon>Digenea</taxon>
        <taxon>Plagiorchiida</taxon>
        <taxon>Troglotremata</taxon>
        <taxon>Troglotrematidae</taxon>
        <taxon>Paragonimus</taxon>
    </lineage>
</organism>
<evidence type="ECO:0000256" key="1">
    <source>
        <dbReference type="SAM" id="MobiDB-lite"/>
    </source>
</evidence>
<dbReference type="AlphaFoldDB" id="A0A5J4N7R1"/>
<name>A0A5J4N7R1_9TREM</name>
<proteinExistence type="predicted"/>
<protein>
    <submittedName>
        <fullName evidence="2">Uncharacterized protein</fullName>
    </submittedName>
</protein>
<sequence>MYNLGNNHEPKRWVTDEDGDLTRTGSNSRIEDTNTQAEVEVVITALESNEEQLLSHELPVTLTGLVSVASPLDVAPCGPKVSDVADDLLGRRCLREIARRIALRNSMSTAAINVMLTELRHLYSYLPKDARTLQDLTRTGSNSRIEDTNTQAEVEVVITALESNEEQLLSHELPVTLTGERIFRPDVTTYEFSVPKRRAYNMDVDYSPPPPPLQCMVTATVTTNPRRALRSSQTALLLTGRDSLVERPVEPQVCDIPKIPVTMEDKIDSLH</sequence>
<feature type="region of interest" description="Disordered" evidence="1">
    <location>
        <begin position="1"/>
        <end position="31"/>
    </location>
</feature>